<proteinExistence type="predicted"/>
<comment type="caution">
    <text evidence="1">The sequence shown here is derived from an EMBL/GenBank/DDBJ whole genome shotgun (WGS) entry which is preliminary data.</text>
</comment>
<sequence length="153" mass="17134">MKLYPRKLHTVGELKKEKQRLLKQRRALDKEDLLSFDDVLGSVGSGIGSIFRKKKKKKKDGSYQEGNDNASIDYIALASDLLTSGFGVNTLIDVGLPLFTKFSPQIKKGAFKVSKEVLGGYVKWKAVELGYRFVRSMLSKHKAKNAKQKARGN</sequence>
<name>A0A2W2AAF2_9BACT</name>
<evidence type="ECO:0000313" key="2">
    <source>
        <dbReference type="Proteomes" id="UP000248745"/>
    </source>
</evidence>
<keyword evidence="2" id="KW-1185">Reference proteome</keyword>
<organism evidence="1 2">
    <name type="scientific">Taibaiella soli</name>
    <dbReference type="NCBI Taxonomy" id="1649169"/>
    <lineage>
        <taxon>Bacteria</taxon>
        <taxon>Pseudomonadati</taxon>
        <taxon>Bacteroidota</taxon>
        <taxon>Chitinophagia</taxon>
        <taxon>Chitinophagales</taxon>
        <taxon>Chitinophagaceae</taxon>
        <taxon>Taibaiella</taxon>
    </lineage>
</organism>
<dbReference type="RefSeq" id="WP_110999470.1">
    <property type="nucleotide sequence ID" value="NZ_QKTW01000018.1"/>
</dbReference>
<evidence type="ECO:0000313" key="1">
    <source>
        <dbReference type="EMBL" id="PZF72375.1"/>
    </source>
</evidence>
<protein>
    <submittedName>
        <fullName evidence="1">Uncharacterized protein</fullName>
    </submittedName>
</protein>
<dbReference type="AlphaFoldDB" id="A0A2W2AAF2"/>
<gene>
    <name evidence="1" type="ORF">DN068_13555</name>
</gene>
<dbReference type="Proteomes" id="UP000248745">
    <property type="component" value="Unassembled WGS sequence"/>
</dbReference>
<dbReference type="OrthoDB" id="9768177at2"/>
<accession>A0A2W2AAF2</accession>
<dbReference type="EMBL" id="QKTW01000018">
    <property type="protein sequence ID" value="PZF72375.1"/>
    <property type="molecule type" value="Genomic_DNA"/>
</dbReference>
<reference evidence="1 2" key="1">
    <citation type="submission" date="2018-06" db="EMBL/GenBank/DDBJ databases">
        <title>Mucibacter soli gen. nov., sp. nov., a new member of the family Chitinophagaceae producing mucin.</title>
        <authorList>
            <person name="Kim M.-K."/>
            <person name="Park S."/>
            <person name="Kim T.-S."/>
            <person name="Joung Y."/>
            <person name="Han J.-H."/>
            <person name="Kim S.B."/>
        </authorList>
    </citation>
    <scope>NUCLEOTIDE SEQUENCE [LARGE SCALE GENOMIC DNA]</scope>
    <source>
        <strain evidence="1 2">R1-15</strain>
    </source>
</reference>